<gene>
    <name evidence="2" type="ORF">DEA37_0002724</name>
</gene>
<dbReference type="Proteomes" id="UP000324629">
    <property type="component" value="Unassembled WGS sequence"/>
</dbReference>
<protein>
    <submittedName>
        <fullName evidence="2">Uncharacterized protein</fullName>
    </submittedName>
</protein>
<reference evidence="2 3" key="1">
    <citation type="journal article" date="2019" name="Gigascience">
        <title>Whole-genome sequence of the oriental lung fluke Paragonimus westermani.</title>
        <authorList>
            <person name="Oey H."/>
            <person name="Zakrzewski M."/>
            <person name="Narain K."/>
            <person name="Devi K.R."/>
            <person name="Agatsuma T."/>
            <person name="Nawaratna S."/>
            <person name="Gobert G.N."/>
            <person name="Jones M.K."/>
            <person name="Ragan M.A."/>
            <person name="McManus D.P."/>
            <person name="Krause L."/>
        </authorList>
    </citation>
    <scope>NUCLEOTIDE SEQUENCE [LARGE SCALE GENOMIC DNA]</scope>
    <source>
        <strain evidence="2 3">IND2009</strain>
    </source>
</reference>
<accession>A0A5J4NB67</accession>
<feature type="transmembrane region" description="Helical" evidence="1">
    <location>
        <begin position="18"/>
        <end position="40"/>
    </location>
</feature>
<dbReference type="AlphaFoldDB" id="A0A5J4NB67"/>
<sequence>MCVQGGINTSWNPVSGSFFVGVTTSPLSMVISCLVTGLSCRRCYTTKY</sequence>
<evidence type="ECO:0000313" key="2">
    <source>
        <dbReference type="EMBL" id="KAA3672747.1"/>
    </source>
</evidence>
<keyword evidence="1" id="KW-0472">Membrane</keyword>
<keyword evidence="3" id="KW-1185">Reference proteome</keyword>
<dbReference type="EMBL" id="QNGE01004580">
    <property type="protein sequence ID" value="KAA3672747.1"/>
    <property type="molecule type" value="Genomic_DNA"/>
</dbReference>
<organism evidence="2 3">
    <name type="scientific">Paragonimus westermani</name>
    <dbReference type="NCBI Taxonomy" id="34504"/>
    <lineage>
        <taxon>Eukaryota</taxon>
        <taxon>Metazoa</taxon>
        <taxon>Spiralia</taxon>
        <taxon>Lophotrochozoa</taxon>
        <taxon>Platyhelminthes</taxon>
        <taxon>Trematoda</taxon>
        <taxon>Digenea</taxon>
        <taxon>Plagiorchiida</taxon>
        <taxon>Troglotremata</taxon>
        <taxon>Troglotrematidae</taxon>
        <taxon>Paragonimus</taxon>
    </lineage>
</organism>
<evidence type="ECO:0000313" key="3">
    <source>
        <dbReference type="Proteomes" id="UP000324629"/>
    </source>
</evidence>
<comment type="caution">
    <text evidence="2">The sequence shown here is derived from an EMBL/GenBank/DDBJ whole genome shotgun (WGS) entry which is preliminary data.</text>
</comment>
<keyword evidence="1" id="KW-0812">Transmembrane</keyword>
<evidence type="ECO:0000256" key="1">
    <source>
        <dbReference type="SAM" id="Phobius"/>
    </source>
</evidence>
<proteinExistence type="predicted"/>
<keyword evidence="1" id="KW-1133">Transmembrane helix</keyword>
<name>A0A5J4NB67_9TREM</name>